<evidence type="ECO:0000313" key="7">
    <source>
        <dbReference type="Proteomes" id="UP000431264"/>
    </source>
</evidence>
<dbReference type="InterPro" id="IPR006558">
    <property type="entry name" value="LamG-like"/>
</dbReference>
<dbReference type="InterPro" id="IPR025667">
    <property type="entry name" value="SprB_repeat"/>
</dbReference>
<keyword evidence="7" id="KW-1185">Reference proteome</keyword>
<dbReference type="OrthoDB" id="9801383at2"/>
<dbReference type="GO" id="GO:0004553">
    <property type="term" value="F:hydrolase activity, hydrolyzing O-glycosyl compounds"/>
    <property type="evidence" value="ECO:0007669"/>
    <property type="project" value="UniProtKB-ARBA"/>
</dbReference>
<gene>
    <name evidence="6" type="ORF">GOQ30_05230</name>
</gene>
<evidence type="ECO:0000256" key="3">
    <source>
        <dbReference type="ARBA" id="ARBA00023157"/>
    </source>
</evidence>
<dbReference type="Pfam" id="PF00932">
    <property type="entry name" value="LTD"/>
    <property type="match status" value="1"/>
</dbReference>
<dbReference type="InterPro" id="IPR044023">
    <property type="entry name" value="Ig_7"/>
</dbReference>
<sequence length="1133" mass="120162">MKQNYLLFLVFITLLFSFFRLNAQIVISEIMYNPPESGTDSLEYVELYNRGNVTLNLQDYTFSQGVTYTFGNVNLNPGEYFVLAGSSSKIDNVFGIGTADDQWTSGALTNGGETIELLDNLANQVDIVTYDNLAPWPLNAAGLGSSIKLCDVISDNSDPTNWMDSTEGTGVFVNGREIKGSPGTAGICTFIPATHLNFDGVNDYIQLPNESVFDFTNQMTVEFWMNSNVLPQQWDALVVKGDDSWRVSLNNLGQIAFTGSSAFTDFFSTTSVTDGNWHHVAATYDGANAKIYIDGVLENQLIGTANINNSGYNVTIGENLQMTGRHYTGNIDEVRIWNVARTEIQINASKNCELQGNETGLVAYYQFNQGIDQADNTTITTLTDGTSNANNGTLTNFTLNGTTSNWLAGSPVTTGSTIPSAPTASNQTFCAASTVNDLMPAPSATINWYNSPTSTSVLNPTDALVTGTYYVTNVNAAGCESDRVAVNVIVSILTVTITSQTNVSCFDGNDGSVSLSVSGGVGPYTIFWDDGTLYDFTRNNLRAGTYRAWITDDAGCTDYISGAGGTLVTITEPAALTAPTVTSPVVYNQGDVAVSLTATSSGSGLLWYTTSTGGTGSTTAPSPSTATVGSTSYWVSSISGASCESSSRSEIVVTVNAYTNPPTTAWTTQVYTGNDKDLTVLSVSGNSLKWYDVATGGNLLPSTTLLVDETTYYVSQTIGGVESSNRLAITVNKISENTHLLPPASTVADLIATPTSGRTAQWFTTATGGTPLASTDVLSNGVYYVDQFTNITSVETIGSGFNAPSGVAVQADGKILVSDSNNHAIKRMDSDGTNIEIFTAGINSPSGIAVQSDGKIVFTDSDNGAKVKRMNSDGSNIETLASGFPINGGLTIQNDGKILFTTLFNVKRMNSNGSNIEDLGPVFTNAPGAAVQPDDKIVVADRGNFAVTRMNADGSNVETLNTGNVYPNGIAVQSDGKIVIVNALNTPNVINRMDSDGSNFEILGQMNNPRGLAIESNGNILVADTGDNTIKRITFTASASNRVPVTIDVTSLSTSTFDGNNFTIYPNPTKGLFTITTGSKVKVEVHDLTGRLVLMEDITNTQTLSIENQATGVYIVKVTSESGAFKSIKLIKE</sequence>
<dbReference type="Pfam" id="PF18962">
    <property type="entry name" value="Por_Secre_tail"/>
    <property type="match status" value="1"/>
</dbReference>
<reference evidence="7" key="1">
    <citation type="submission" date="2019-05" db="EMBL/GenBank/DDBJ databases">
        <title>Flavobacterium profundi sp. nov., isolated from a deep-sea seamount.</title>
        <authorList>
            <person name="Zhang D.-C."/>
        </authorList>
    </citation>
    <scope>NUCLEOTIDE SEQUENCE [LARGE SCALE GENOMIC DNA]</scope>
    <source>
        <strain evidence="7">TP390</strain>
    </source>
</reference>
<dbReference type="Proteomes" id="UP000431264">
    <property type="component" value="Unassembled WGS sequence"/>
</dbReference>
<dbReference type="Pfam" id="PF13385">
    <property type="entry name" value="Laminin_G_3"/>
    <property type="match status" value="1"/>
</dbReference>
<dbReference type="NCBIfam" id="TIGR04183">
    <property type="entry name" value="Por_Secre_tail"/>
    <property type="match status" value="1"/>
</dbReference>
<dbReference type="SUPFAM" id="SSF63829">
    <property type="entry name" value="Calcium-dependent phosphotriesterase"/>
    <property type="match status" value="2"/>
</dbReference>
<evidence type="ECO:0000256" key="4">
    <source>
        <dbReference type="PROSITE-ProRule" id="PRU00504"/>
    </source>
</evidence>
<dbReference type="PROSITE" id="PS51841">
    <property type="entry name" value="LTD"/>
    <property type="match status" value="1"/>
</dbReference>
<dbReference type="InterPro" id="IPR001322">
    <property type="entry name" value="Lamin_tail_dom"/>
</dbReference>
<dbReference type="EMBL" id="WQLW01000003">
    <property type="protein sequence ID" value="MVO08563.1"/>
    <property type="molecule type" value="Genomic_DNA"/>
</dbReference>
<dbReference type="SUPFAM" id="SSF49899">
    <property type="entry name" value="Concanavalin A-like lectins/glucanases"/>
    <property type="match status" value="1"/>
</dbReference>
<dbReference type="Pfam" id="PF13573">
    <property type="entry name" value="SprB"/>
    <property type="match status" value="1"/>
</dbReference>
<dbReference type="SUPFAM" id="SSF74853">
    <property type="entry name" value="Lamin A/C globular tail domain"/>
    <property type="match status" value="1"/>
</dbReference>
<protein>
    <submittedName>
        <fullName evidence="6">T9SS type A sorting domain-containing protein</fullName>
    </submittedName>
</protein>
<evidence type="ECO:0000256" key="2">
    <source>
        <dbReference type="ARBA" id="ARBA00022737"/>
    </source>
</evidence>
<dbReference type="GO" id="GO:0005975">
    <property type="term" value="P:carbohydrate metabolic process"/>
    <property type="evidence" value="ECO:0007669"/>
    <property type="project" value="UniProtKB-ARBA"/>
</dbReference>
<dbReference type="SMART" id="SM00560">
    <property type="entry name" value="LamGL"/>
    <property type="match status" value="1"/>
</dbReference>
<comment type="caution">
    <text evidence="6">The sequence shown here is derived from an EMBL/GenBank/DDBJ whole genome shotgun (WGS) entry which is preliminary data.</text>
</comment>
<dbReference type="PROSITE" id="PS51125">
    <property type="entry name" value="NHL"/>
    <property type="match status" value="2"/>
</dbReference>
<dbReference type="InterPro" id="IPR050952">
    <property type="entry name" value="TRIM-NHL_E3_ligases"/>
</dbReference>
<dbReference type="Gene3D" id="2.120.10.30">
    <property type="entry name" value="TolB, C-terminal domain"/>
    <property type="match status" value="1"/>
</dbReference>
<dbReference type="InterPro" id="IPR036415">
    <property type="entry name" value="Lamin_tail_dom_sf"/>
</dbReference>
<dbReference type="AlphaFoldDB" id="A0A6I4IFQ0"/>
<dbReference type="CDD" id="cd05819">
    <property type="entry name" value="NHL"/>
    <property type="match status" value="1"/>
</dbReference>
<dbReference type="InterPro" id="IPR013320">
    <property type="entry name" value="ConA-like_dom_sf"/>
</dbReference>
<name>A0A6I4IFQ0_9FLAO</name>
<feature type="repeat" description="NHL" evidence="4">
    <location>
        <begin position="801"/>
        <end position="831"/>
    </location>
</feature>
<dbReference type="PANTHER" id="PTHR24104">
    <property type="entry name" value="E3 UBIQUITIN-PROTEIN LIGASE NHLRC1-RELATED"/>
    <property type="match status" value="1"/>
</dbReference>
<keyword evidence="1" id="KW-0732">Signal</keyword>
<dbReference type="Pfam" id="PF19081">
    <property type="entry name" value="Ig_7"/>
    <property type="match status" value="3"/>
</dbReference>
<evidence type="ECO:0000259" key="5">
    <source>
        <dbReference type="PROSITE" id="PS51841"/>
    </source>
</evidence>
<dbReference type="Gene3D" id="2.40.10.500">
    <property type="match status" value="1"/>
</dbReference>
<organism evidence="6 7">
    <name type="scientific">Flavobacterium profundi</name>
    <dbReference type="NCBI Taxonomy" id="1774945"/>
    <lineage>
        <taxon>Bacteria</taxon>
        <taxon>Pseudomonadati</taxon>
        <taxon>Bacteroidota</taxon>
        <taxon>Flavobacteriia</taxon>
        <taxon>Flavobacteriales</taxon>
        <taxon>Flavobacteriaceae</taxon>
        <taxon>Flavobacterium</taxon>
    </lineage>
</organism>
<evidence type="ECO:0000256" key="1">
    <source>
        <dbReference type="ARBA" id="ARBA00022729"/>
    </source>
</evidence>
<dbReference type="InterPro" id="IPR011042">
    <property type="entry name" value="6-blade_b-propeller_TolB-like"/>
</dbReference>
<dbReference type="InterPro" id="IPR026444">
    <property type="entry name" value="Secre_tail"/>
</dbReference>
<feature type="domain" description="LTD" evidence="5">
    <location>
        <begin position="19"/>
        <end position="132"/>
    </location>
</feature>
<dbReference type="InterPro" id="IPR001258">
    <property type="entry name" value="NHL_repeat"/>
</dbReference>
<dbReference type="Gene3D" id="2.60.120.200">
    <property type="match status" value="1"/>
</dbReference>
<feature type="repeat" description="NHL" evidence="4">
    <location>
        <begin position="1004"/>
        <end position="1036"/>
    </location>
</feature>
<dbReference type="RefSeq" id="WP_140996961.1">
    <property type="nucleotide sequence ID" value="NZ_VDCZ01000003.1"/>
</dbReference>
<dbReference type="Pfam" id="PF01436">
    <property type="entry name" value="NHL"/>
    <property type="match status" value="2"/>
</dbReference>
<evidence type="ECO:0000313" key="6">
    <source>
        <dbReference type="EMBL" id="MVO08563.1"/>
    </source>
</evidence>
<keyword evidence="2" id="KW-0677">Repeat</keyword>
<keyword evidence="3" id="KW-1015">Disulfide bond</keyword>
<proteinExistence type="predicted"/>
<accession>A0A6I4IFQ0</accession>